<reference evidence="8 9" key="1">
    <citation type="journal article" date="2015" name="Genome Announc.">
        <title>Expanding the biotechnology potential of lactobacilli through comparative genomics of 213 strains and associated genera.</title>
        <authorList>
            <person name="Sun Z."/>
            <person name="Harris H.M."/>
            <person name="McCann A."/>
            <person name="Guo C."/>
            <person name="Argimon S."/>
            <person name="Zhang W."/>
            <person name="Yang X."/>
            <person name="Jeffery I.B."/>
            <person name="Cooney J.C."/>
            <person name="Kagawa T.F."/>
            <person name="Liu W."/>
            <person name="Song Y."/>
            <person name="Salvetti E."/>
            <person name="Wrobel A."/>
            <person name="Rasinkangas P."/>
            <person name="Parkhill J."/>
            <person name="Rea M.C."/>
            <person name="O'Sullivan O."/>
            <person name="Ritari J."/>
            <person name="Douillard F.P."/>
            <person name="Paul Ross R."/>
            <person name="Yang R."/>
            <person name="Briner A.E."/>
            <person name="Felis G.E."/>
            <person name="de Vos W.M."/>
            <person name="Barrangou R."/>
            <person name="Klaenhammer T.R."/>
            <person name="Caufield P.W."/>
            <person name="Cui Y."/>
            <person name="Zhang H."/>
            <person name="O'Toole P.W."/>
        </authorList>
    </citation>
    <scope>NUCLEOTIDE SEQUENCE [LARGE SCALE GENOMIC DNA]</scope>
    <source>
        <strain evidence="8 9">DSM 24302</strain>
    </source>
</reference>
<evidence type="ECO:0000256" key="5">
    <source>
        <dbReference type="ARBA" id="ARBA00023163"/>
    </source>
</evidence>
<keyword evidence="3" id="KW-0731">Sigma factor</keyword>
<dbReference type="Gene3D" id="1.10.10.10">
    <property type="entry name" value="Winged helix-like DNA-binding domain superfamily/Winged helix DNA-binding domain"/>
    <property type="match status" value="1"/>
</dbReference>
<dbReference type="PANTHER" id="PTHR43133">
    <property type="entry name" value="RNA POLYMERASE ECF-TYPE SIGMA FACTO"/>
    <property type="match status" value="1"/>
</dbReference>
<dbReference type="Proteomes" id="UP000051256">
    <property type="component" value="Unassembled WGS sequence"/>
</dbReference>
<dbReference type="GO" id="GO:0006352">
    <property type="term" value="P:DNA-templated transcription initiation"/>
    <property type="evidence" value="ECO:0007669"/>
    <property type="project" value="InterPro"/>
</dbReference>
<name>A0A0R2D1E4_9LACO</name>
<evidence type="ECO:0000256" key="4">
    <source>
        <dbReference type="ARBA" id="ARBA00023125"/>
    </source>
</evidence>
<keyword evidence="5" id="KW-0804">Transcription</keyword>
<dbReference type="InterPro" id="IPR013325">
    <property type="entry name" value="RNA_pol_sigma_r2"/>
</dbReference>
<keyword evidence="2" id="KW-0805">Transcription regulation</keyword>
<dbReference type="InterPro" id="IPR013249">
    <property type="entry name" value="RNA_pol_sigma70_r4_t2"/>
</dbReference>
<dbReference type="Gene3D" id="1.10.1740.10">
    <property type="match status" value="1"/>
</dbReference>
<evidence type="ECO:0000256" key="1">
    <source>
        <dbReference type="ARBA" id="ARBA00010641"/>
    </source>
</evidence>
<dbReference type="Pfam" id="PF08281">
    <property type="entry name" value="Sigma70_r4_2"/>
    <property type="match status" value="1"/>
</dbReference>
<dbReference type="RefSeq" id="WP_056977472.1">
    <property type="nucleotide sequence ID" value="NZ_AYZR01000004.1"/>
</dbReference>
<gene>
    <name evidence="8" type="ORF">FC56_GL001265</name>
</gene>
<dbReference type="SUPFAM" id="SSF88946">
    <property type="entry name" value="Sigma2 domain of RNA polymerase sigma factors"/>
    <property type="match status" value="1"/>
</dbReference>
<dbReference type="Pfam" id="PF04542">
    <property type="entry name" value="Sigma70_r2"/>
    <property type="match status" value="1"/>
</dbReference>
<keyword evidence="4" id="KW-0238">DNA-binding</keyword>
<protein>
    <submittedName>
        <fullName evidence="8">Sigma-70 region 2</fullName>
    </submittedName>
</protein>
<feature type="domain" description="RNA polymerase sigma factor 70 region 4 type 2" evidence="7">
    <location>
        <begin position="104"/>
        <end position="154"/>
    </location>
</feature>
<organism evidence="8 9">
    <name type="scientific">Lentilactobacillus senioris DSM 24302 = JCM 17472</name>
    <dbReference type="NCBI Taxonomy" id="1423802"/>
    <lineage>
        <taxon>Bacteria</taxon>
        <taxon>Bacillati</taxon>
        <taxon>Bacillota</taxon>
        <taxon>Bacilli</taxon>
        <taxon>Lactobacillales</taxon>
        <taxon>Lactobacillaceae</taxon>
        <taxon>Lentilactobacillus</taxon>
    </lineage>
</organism>
<accession>A0A0R2D1E4</accession>
<comment type="similarity">
    <text evidence="1">Belongs to the sigma-70 factor family. ECF subfamily.</text>
</comment>
<dbReference type="PANTHER" id="PTHR43133:SF8">
    <property type="entry name" value="RNA POLYMERASE SIGMA FACTOR HI_1459-RELATED"/>
    <property type="match status" value="1"/>
</dbReference>
<dbReference type="NCBIfam" id="TIGR02937">
    <property type="entry name" value="sigma70-ECF"/>
    <property type="match status" value="1"/>
</dbReference>
<dbReference type="SUPFAM" id="SSF88659">
    <property type="entry name" value="Sigma3 and sigma4 domains of RNA polymerase sigma factors"/>
    <property type="match status" value="1"/>
</dbReference>
<dbReference type="InterPro" id="IPR013324">
    <property type="entry name" value="RNA_pol_sigma_r3/r4-like"/>
</dbReference>
<sequence>MRLDGYEEQIKDISLELTRYLVQHGANLEVAEDVVQNIFVKVLEMDLILPPTEIRPYMYQMAKRQYIDYYRRQQRFQVILEKYLQPATNQANDTLQVDPQEKKMVKALKHLPDKDRQLFVQKYIEQRSLEEIAEANHKTPAAIKMRLYRLRQKLRKKMGDNHG</sequence>
<dbReference type="GO" id="GO:0016987">
    <property type="term" value="F:sigma factor activity"/>
    <property type="evidence" value="ECO:0007669"/>
    <property type="project" value="UniProtKB-KW"/>
</dbReference>
<dbReference type="AlphaFoldDB" id="A0A0R2D1E4"/>
<dbReference type="PATRIC" id="fig|1423802.4.peg.1284"/>
<feature type="domain" description="RNA polymerase sigma-70 region 2" evidence="6">
    <location>
        <begin position="17"/>
        <end position="75"/>
    </location>
</feature>
<keyword evidence="9" id="KW-1185">Reference proteome</keyword>
<dbReference type="InterPro" id="IPR007627">
    <property type="entry name" value="RNA_pol_sigma70_r2"/>
</dbReference>
<evidence type="ECO:0000256" key="2">
    <source>
        <dbReference type="ARBA" id="ARBA00023015"/>
    </source>
</evidence>
<evidence type="ECO:0000259" key="6">
    <source>
        <dbReference type="Pfam" id="PF04542"/>
    </source>
</evidence>
<evidence type="ECO:0000313" key="8">
    <source>
        <dbReference type="EMBL" id="KRM94313.1"/>
    </source>
</evidence>
<dbReference type="GO" id="GO:0003677">
    <property type="term" value="F:DNA binding"/>
    <property type="evidence" value="ECO:0007669"/>
    <property type="project" value="UniProtKB-KW"/>
</dbReference>
<evidence type="ECO:0000256" key="3">
    <source>
        <dbReference type="ARBA" id="ARBA00023082"/>
    </source>
</evidence>
<dbReference type="InterPro" id="IPR014284">
    <property type="entry name" value="RNA_pol_sigma-70_dom"/>
</dbReference>
<evidence type="ECO:0000313" key="9">
    <source>
        <dbReference type="Proteomes" id="UP000051256"/>
    </source>
</evidence>
<dbReference type="EMBL" id="AYZR01000004">
    <property type="protein sequence ID" value="KRM94313.1"/>
    <property type="molecule type" value="Genomic_DNA"/>
</dbReference>
<proteinExistence type="inferred from homology"/>
<comment type="caution">
    <text evidence="8">The sequence shown here is derived from an EMBL/GenBank/DDBJ whole genome shotgun (WGS) entry which is preliminary data.</text>
</comment>
<dbReference type="InterPro" id="IPR039425">
    <property type="entry name" value="RNA_pol_sigma-70-like"/>
</dbReference>
<evidence type="ECO:0000259" key="7">
    <source>
        <dbReference type="Pfam" id="PF08281"/>
    </source>
</evidence>
<dbReference type="InterPro" id="IPR036388">
    <property type="entry name" value="WH-like_DNA-bd_sf"/>
</dbReference>
<dbReference type="STRING" id="1423802.FC56_GL001265"/>